<organism evidence="11 12">
    <name type="scientific">Anaerococcus prevotii ACS-065-V-Col13</name>
    <dbReference type="NCBI Taxonomy" id="879305"/>
    <lineage>
        <taxon>Bacteria</taxon>
        <taxon>Bacillati</taxon>
        <taxon>Bacillota</taxon>
        <taxon>Tissierellia</taxon>
        <taxon>Tissierellales</taxon>
        <taxon>Peptoniphilaceae</taxon>
        <taxon>Anaerococcus</taxon>
    </lineage>
</organism>
<feature type="compositionally biased region" description="Basic residues" evidence="8">
    <location>
        <begin position="8"/>
        <end position="18"/>
    </location>
</feature>
<dbReference type="PANTHER" id="PTHR37820">
    <property type="entry name" value="CELL DIVISION PROTEIN DIVIB"/>
    <property type="match status" value="1"/>
</dbReference>
<dbReference type="GO" id="GO:0051301">
    <property type="term" value="P:cell division"/>
    <property type="evidence" value="ECO:0007669"/>
    <property type="project" value="UniProtKB-KW"/>
</dbReference>
<dbReference type="Gene3D" id="3.10.20.310">
    <property type="entry name" value="membrane protein fhac"/>
    <property type="match status" value="1"/>
</dbReference>
<dbReference type="eggNOG" id="COG1589">
    <property type="taxonomic scope" value="Bacteria"/>
</dbReference>
<proteinExistence type="predicted"/>
<sequence length="279" mass="32067">MKDNRKSTNTRKATRHRDTRNQGSYNNDSPRKVRLNKRNGKIFNKRFVGFLVFIGILTIIINTLRHPYLKIGQVFVEGNERIQVTDVISRIENPIGKNILFYNTKKQEKKLLENDTIEKAEVTKKFPKVINIKISEIYPEFYIEEDDDKVTYLSNKVSILEDDKLSNNLKDSLIKINIASASDKGIKEFSQDADYKEFIDKVKKTSYMDSISELNLENKAHIGIIVKDIVVDFGNMDEITYKLGLLESILKDVESKDQDVSSINLTNGKKPIVEINEGS</sequence>
<evidence type="ECO:0000313" key="12">
    <source>
        <dbReference type="Proteomes" id="UP000005286"/>
    </source>
</evidence>
<keyword evidence="6 9" id="KW-0472">Membrane</keyword>
<dbReference type="PANTHER" id="PTHR37820:SF1">
    <property type="entry name" value="CELL DIVISION PROTEIN FTSQ"/>
    <property type="match status" value="1"/>
</dbReference>
<evidence type="ECO:0000256" key="8">
    <source>
        <dbReference type="SAM" id="MobiDB-lite"/>
    </source>
</evidence>
<dbReference type="Proteomes" id="UP000005286">
    <property type="component" value="Unassembled WGS sequence"/>
</dbReference>
<dbReference type="GO" id="GO:0005886">
    <property type="term" value="C:plasma membrane"/>
    <property type="evidence" value="ECO:0007669"/>
    <property type="project" value="TreeGrafter"/>
</dbReference>
<dbReference type="AlphaFoldDB" id="F0GWT3"/>
<dbReference type="InterPro" id="IPR050487">
    <property type="entry name" value="FtsQ_DivIB"/>
</dbReference>
<keyword evidence="12" id="KW-1185">Reference proteome</keyword>
<comment type="subcellular location">
    <subcellularLocation>
        <location evidence="1">Membrane</location>
    </subcellularLocation>
</comment>
<evidence type="ECO:0000259" key="10">
    <source>
        <dbReference type="PROSITE" id="PS51779"/>
    </source>
</evidence>
<dbReference type="RefSeq" id="WP_004835336.1">
    <property type="nucleotide sequence ID" value="NZ_AEXM01000028.1"/>
</dbReference>
<name>F0GWT3_9FIRM</name>
<dbReference type="InterPro" id="IPR034746">
    <property type="entry name" value="POTRA"/>
</dbReference>
<protein>
    <submittedName>
        <fullName evidence="11">POTRA domain protein, FtsQ-type</fullName>
    </submittedName>
</protein>
<evidence type="ECO:0000256" key="7">
    <source>
        <dbReference type="ARBA" id="ARBA00023306"/>
    </source>
</evidence>
<dbReference type="PATRIC" id="fig|879305.3.peg.1271"/>
<evidence type="ECO:0000256" key="5">
    <source>
        <dbReference type="ARBA" id="ARBA00022989"/>
    </source>
</evidence>
<accession>F0GWT3</accession>
<evidence type="ECO:0000313" key="11">
    <source>
        <dbReference type="EMBL" id="EGC81739.1"/>
    </source>
</evidence>
<dbReference type="EMBL" id="AEXM01000028">
    <property type="protein sequence ID" value="EGC81739.1"/>
    <property type="molecule type" value="Genomic_DNA"/>
</dbReference>
<keyword evidence="7" id="KW-0131">Cell cycle</keyword>
<evidence type="ECO:0000256" key="6">
    <source>
        <dbReference type="ARBA" id="ARBA00023136"/>
    </source>
</evidence>
<feature type="transmembrane region" description="Helical" evidence="9">
    <location>
        <begin position="47"/>
        <end position="64"/>
    </location>
</feature>
<feature type="region of interest" description="Disordered" evidence="8">
    <location>
        <begin position="1"/>
        <end position="33"/>
    </location>
</feature>
<gene>
    <name evidence="11" type="ORF">HMPREF9290_0582</name>
</gene>
<dbReference type="STRING" id="879305.HMPREF9290_0582"/>
<dbReference type="Pfam" id="PF08478">
    <property type="entry name" value="POTRA_1"/>
    <property type="match status" value="1"/>
</dbReference>
<evidence type="ECO:0000256" key="3">
    <source>
        <dbReference type="ARBA" id="ARBA00022618"/>
    </source>
</evidence>
<feature type="domain" description="POTRA" evidence="10">
    <location>
        <begin position="69"/>
        <end position="137"/>
    </location>
</feature>
<comment type="caution">
    <text evidence="11">The sequence shown here is derived from an EMBL/GenBank/DDBJ whole genome shotgun (WGS) entry which is preliminary data.</text>
</comment>
<reference evidence="11 12" key="1">
    <citation type="submission" date="2011-01" db="EMBL/GenBank/DDBJ databases">
        <authorList>
            <person name="Durkin A.S."/>
            <person name="Madupu R."/>
            <person name="Torralba M."/>
            <person name="Gillis M."/>
            <person name="Methe B."/>
            <person name="Sutton G."/>
            <person name="Nelson K.E."/>
        </authorList>
    </citation>
    <scope>NUCLEOTIDE SEQUENCE [LARGE SCALE GENOMIC DNA]</scope>
    <source>
        <strain evidence="11 12">ACS-065-V-Col13</strain>
    </source>
</reference>
<keyword evidence="3" id="KW-0132">Cell division</keyword>
<keyword evidence="5 9" id="KW-1133">Transmembrane helix</keyword>
<evidence type="ECO:0000256" key="9">
    <source>
        <dbReference type="SAM" id="Phobius"/>
    </source>
</evidence>
<keyword evidence="4 9" id="KW-0812">Transmembrane</keyword>
<evidence type="ECO:0000256" key="2">
    <source>
        <dbReference type="ARBA" id="ARBA00022475"/>
    </source>
</evidence>
<evidence type="ECO:0000256" key="4">
    <source>
        <dbReference type="ARBA" id="ARBA00022692"/>
    </source>
</evidence>
<dbReference type="InterPro" id="IPR013685">
    <property type="entry name" value="POTRA_FtsQ_type"/>
</dbReference>
<dbReference type="PROSITE" id="PS51779">
    <property type="entry name" value="POTRA"/>
    <property type="match status" value="1"/>
</dbReference>
<keyword evidence="2" id="KW-1003">Cell membrane</keyword>
<evidence type="ECO:0000256" key="1">
    <source>
        <dbReference type="ARBA" id="ARBA00004370"/>
    </source>
</evidence>